<evidence type="ECO:0000256" key="1">
    <source>
        <dbReference type="SAM" id="Phobius"/>
    </source>
</evidence>
<protein>
    <recommendedName>
        <fullName evidence="4">Transmembrane protein</fullName>
    </recommendedName>
</protein>
<reference evidence="2" key="2">
    <citation type="submission" date="2023-07" db="EMBL/GenBank/DDBJ databases">
        <authorList>
            <person name="Shen H."/>
        </authorList>
    </citation>
    <scope>NUCLEOTIDE SEQUENCE</scope>
    <source>
        <strain evidence="2">TNR-22</strain>
    </source>
</reference>
<proteinExistence type="predicted"/>
<evidence type="ECO:0008006" key="4">
    <source>
        <dbReference type="Google" id="ProtNLM"/>
    </source>
</evidence>
<accession>A0ABT8YMU2</accession>
<comment type="caution">
    <text evidence="2">The sequence shown here is derived from an EMBL/GenBank/DDBJ whole genome shotgun (WGS) entry which is preliminary data.</text>
</comment>
<reference evidence="2" key="1">
    <citation type="journal article" date="2015" name="Int. J. Syst. Evol. Microbiol.">
        <title>Rhizobium alvei sp. nov., isolated from a freshwater river.</title>
        <authorList>
            <person name="Sheu S.Y."/>
            <person name="Huang H.W."/>
            <person name="Young C.C."/>
            <person name="Chen W.M."/>
        </authorList>
    </citation>
    <scope>NUCLEOTIDE SEQUENCE</scope>
    <source>
        <strain evidence="2">TNR-22</strain>
    </source>
</reference>
<evidence type="ECO:0000313" key="2">
    <source>
        <dbReference type="EMBL" id="MDO6964614.1"/>
    </source>
</evidence>
<keyword evidence="1" id="KW-1133">Transmembrane helix</keyword>
<evidence type="ECO:0000313" key="3">
    <source>
        <dbReference type="Proteomes" id="UP001174932"/>
    </source>
</evidence>
<keyword evidence="3" id="KW-1185">Reference proteome</keyword>
<organism evidence="2 3">
    <name type="scientific">Rhizobium alvei</name>
    <dbReference type="NCBI Taxonomy" id="1132659"/>
    <lineage>
        <taxon>Bacteria</taxon>
        <taxon>Pseudomonadati</taxon>
        <taxon>Pseudomonadota</taxon>
        <taxon>Alphaproteobacteria</taxon>
        <taxon>Hyphomicrobiales</taxon>
        <taxon>Rhizobiaceae</taxon>
        <taxon>Rhizobium/Agrobacterium group</taxon>
        <taxon>Rhizobium</taxon>
    </lineage>
</organism>
<feature type="transmembrane region" description="Helical" evidence="1">
    <location>
        <begin position="12"/>
        <end position="39"/>
    </location>
</feature>
<name>A0ABT8YMU2_9HYPH</name>
<keyword evidence="1" id="KW-0472">Membrane</keyword>
<keyword evidence="1" id="KW-0812">Transmembrane</keyword>
<sequence>MKRPIVQIAVGIVILVICAVIAVMALRYLVEAVATGAVYMPGKYAPSGYHRLGDEPKRFYFGLLHWTSLLLGSGVGLTWCFVTLRSALRKREAGR</sequence>
<feature type="transmembrane region" description="Helical" evidence="1">
    <location>
        <begin position="59"/>
        <end position="82"/>
    </location>
</feature>
<dbReference type="EMBL" id="JAUOZU010000007">
    <property type="protein sequence ID" value="MDO6964614.1"/>
    <property type="molecule type" value="Genomic_DNA"/>
</dbReference>
<gene>
    <name evidence="2" type="ORF">Q4481_11665</name>
</gene>
<dbReference type="Proteomes" id="UP001174932">
    <property type="component" value="Unassembled WGS sequence"/>
</dbReference>
<dbReference type="RefSeq" id="WP_304376514.1">
    <property type="nucleotide sequence ID" value="NZ_JAUOZU010000007.1"/>
</dbReference>